<keyword evidence="5 16" id="KW-0479">Metal-binding</keyword>
<feature type="transmembrane region" description="Helical" evidence="17">
    <location>
        <begin position="902"/>
        <end position="921"/>
    </location>
</feature>
<keyword evidence="4 17" id="KW-0812">Transmembrane</keyword>
<comment type="catalytic activity">
    <reaction evidence="13">
        <text>a 1,2-diacyl-sn-glycero-3-phosphoethanolamine(out) + ATP + H2O = a 1,2-diacyl-sn-glycero-3-phosphoethanolamine(in) + ADP + phosphate + H(+)</text>
        <dbReference type="Rhea" id="RHEA:66132"/>
        <dbReference type="ChEBI" id="CHEBI:15377"/>
        <dbReference type="ChEBI" id="CHEBI:15378"/>
        <dbReference type="ChEBI" id="CHEBI:30616"/>
        <dbReference type="ChEBI" id="CHEBI:43474"/>
        <dbReference type="ChEBI" id="CHEBI:64612"/>
        <dbReference type="ChEBI" id="CHEBI:456216"/>
    </reaction>
    <physiologicalReaction direction="left-to-right" evidence="13">
        <dbReference type="Rhea" id="RHEA:66133"/>
    </physiologicalReaction>
</comment>
<comment type="catalytic activity">
    <reaction evidence="12 17">
        <text>ATP + H2O + phospholipidSide 1 = ADP + phosphate + phospholipidSide 2.</text>
        <dbReference type="EC" id="7.6.2.1"/>
    </reaction>
</comment>
<dbReference type="GO" id="GO:0045332">
    <property type="term" value="P:phospholipid translocation"/>
    <property type="evidence" value="ECO:0007669"/>
    <property type="project" value="TreeGrafter"/>
</dbReference>
<dbReference type="PROSITE" id="PS00154">
    <property type="entry name" value="ATPASE_E1_E2"/>
    <property type="match status" value="1"/>
</dbReference>
<feature type="binding site" evidence="15">
    <location>
        <position position="818"/>
    </location>
    <ligand>
        <name>ATP</name>
        <dbReference type="ChEBI" id="CHEBI:30616"/>
    </ligand>
</feature>
<evidence type="ECO:0000256" key="4">
    <source>
        <dbReference type="ARBA" id="ARBA00022692"/>
    </source>
</evidence>
<evidence type="ECO:0000256" key="6">
    <source>
        <dbReference type="ARBA" id="ARBA00022741"/>
    </source>
</evidence>
<feature type="binding site" evidence="15">
    <location>
        <position position="508"/>
    </location>
    <ligand>
        <name>ATP</name>
        <dbReference type="ChEBI" id="CHEBI:30616"/>
    </ligand>
</feature>
<dbReference type="Pfam" id="PF13246">
    <property type="entry name" value="Cation_ATPase"/>
    <property type="match status" value="1"/>
</dbReference>
<dbReference type="GO" id="GO:0000287">
    <property type="term" value="F:magnesium ion binding"/>
    <property type="evidence" value="ECO:0007669"/>
    <property type="project" value="UniProtKB-UniRule"/>
</dbReference>
<dbReference type="InterPro" id="IPR008250">
    <property type="entry name" value="ATPase_P-typ_transduc_dom_A_sf"/>
</dbReference>
<dbReference type="PANTHER" id="PTHR24092">
    <property type="entry name" value="PROBABLE PHOSPHOLIPID-TRANSPORTING ATPASE"/>
    <property type="match status" value="1"/>
</dbReference>
<dbReference type="GO" id="GO:0005524">
    <property type="term" value="F:ATP binding"/>
    <property type="evidence" value="ECO:0007669"/>
    <property type="project" value="UniProtKB-UniRule"/>
</dbReference>
<feature type="binding site" evidence="15">
    <location>
        <position position="576"/>
    </location>
    <ligand>
        <name>ATP</name>
        <dbReference type="ChEBI" id="CHEBI:30616"/>
    </ligand>
</feature>
<dbReference type="PANTHER" id="PTHR24092:SF153">
    <property type="entry name" value="PHOSPHOLIPID-TRANSPORTING ATPASE"/>
    <property type="match status" value="1"/>
</dbReference>
<evidence type="ECO:0000313" key="21">
    <source>
        <dbReference type="Proteomes" id="UP000812966"/>
    </source>
</evidence>
<dbReference type="SUPFAM" id="SSF81653">
    <property type="entry name" value="Calcium ATPase, transduction domain A"/>
    <property type="match status" value="1"/>
</dbReference>
<evidence type="ECO:0000256" key="8">
    <source>
        <dbReference type="ARBA" id="ARBA00022842"/>
    </source>
</evidence>
<feature type="binding site" evidence="16">
    <location>
        <position position="848"/>
    </location>
    <ligand>
        <name>Mg(2+)</name>
        <dbReference type="ChEBI" id="CHEBI:18420"/>
    </ligand>
</feature>
<keyword evidence="6 15" id="KW-0547">Nucleotide-binding</keyword>
<evidence type="ECO:0000256" key="16">
    <source>
        <dbReference type="PIRSR" id="PIRSR606539-3"/>
    </source>
</evidence>
<keyword evidence="21" id="KW-1185">Reference proteome</keyword>
<feature type="transmembrane region" description="Helical" evidence="17">
    <location>
        <begin position="984"/>
        <end position="1006"/>
    </location>
</feature>
<evidence type="ECO:0000259" key="19">
    <source>
        <dbReference type="Pfam" id="PF16212"/>
    </source>
</evidence>
<dbReference type="NCBIfam" id="TIGR01494">
    <property type="entry name" value="ATPase_P-type"/>
    <property type="match status" value="1"/>
</dbReference>
<feature type="binding site" evidence="15">
    <location>
        <position position="691"/>
    </location>
    <ligand>
        <name>ATP</name>
        <dbReference type="ChEBI" id="CHEBI:30616"/>
    </ligand>
</feature>
<feature type="binding site" evidence="15">
    <location>
        <position position="847"/>
    </location>
    <ligand>
        <name>ATP</name>
        <dbReference type="ChEBI" id="CHEBI:30616"/>
    </ligand>
</feature>
<dbReference type="InterPro" id="IPR018303">
    <property type="entry name" value="ATPase_P-typ_P_site"/>
</dbReference>
<keyword evidence="10 17" id="KW-1133">Transmembrane helix</keyword>
<proteinExistence type="inferred from homology"/>
<dbReference type="InterPro" id="IPR023298">
    <property type="entry name" value="ATPase_P-typ_TM_dom_sf"/>
</dbReference>
<feature type="active site" description="4-aspartylphosphate intermediate" evidence="14">
    <location>
        <position position="375"/>
    </location>
</feature>
<comment type="subcellular location">
    <subcellularLocation>
        <location evidence="1 17">Membrane</location>
        <topology evidence="1 17">Multi-pass membrane protein</topology>
    </subcellularLocation>
</comment>
<reference evidence="20" key="1">
    <citation type="submission" date="2020-04" db="EMBL/GenBank/DDBJ databases">
        <title>Analysis of mating type loci in Filobasidium floriforme.</title>
        <authorList>
            <person name="Nowrousian M."/>
        </authorList>
    </citation>
    <scope>NUCLEOTIDE SEQUENCE</scope>
    <source>
        <strain evidence="20">CBS 6242</strain>
    </source>
</reference>
<evidence type="ECO:0000256" key="18">
    <source>
        <dbReference type="SAM" id="MobiDB-lite"/>
    </source>
</evidence>
<feature type="binding site" evidence="15">
    <location>
        <position position="551"/>
    </location>
    <ligand>
        <name>ATP</name>
        <dbReference type="ChEBI" id="CHEBI:30616"/>
    </ligand>
</feature>
<evidence type="ECO:0000256" key="3">
    <source>
        <dbReference type="ARBA" id="ARBA00022553"/>
    </source>
</evidence>
<dbReference type="PRINTS" id="PR00119">
    <property type="entry name" value="CATATPASE"/>
</dbReference>
<feature type="transmembrane region" description="Helical" evidence="17">
    <location>
        <begin position="1026"/>
        <end position="1042"/>
    </location>
</feature>
<keyword evidence="8 16" id="KW-0460">Magnesium</keyword>
<feature type="binding site" evidence="16">
    <location>
        <position position="375"/>
    </location>
    <ligand>
        <name>Mg(2+)</name>
        <dbReference type="ChEBI" id="CHEBI:18420"/>
    </ligand>
</feature>
<evidence type="ECO:0000256" key="1">
    <source>
        <dbReference type="ARBA" id="ARBA00004141"/>
    </source>
</evidence>
<feature type="domain" description="P-type ATPase C-terminal" evidence="19">
    <location>
        <begin position="870"/>
        <end position="1121"/>
    </location>
</feature>
<dbReference type="InterPro" id="IPR044492">
    <property type="entry name" value="P_typ_ATPase_HD_dom"/>
</dbReference>
<comment type="caution">
    <text evidence="20">The sequence shown here is derived from an EMBL/GenBank/DDBJ whole genome shotgun (WGS) entry which is preliminary data.</text>
</comment>
<dbReference type="FunFam" id="3.40.1110.10:FF:000087">
    <property type="entry name" value="Phospholipid-transporting ATPase"/>
    <property type="match status" value="1"/>
</dbReference>
<name>A0A8K0NSN5_9TREE</name>
<feature type="transmembrane region" description="Helical" evidence="17">
    <location>
        <begin position="1091"/>
        <end position="1110"/>
    </location>
</feature>
<evidence type="ECO:0000256" key="13">
    <source>
        <dbReference type="ARBA" id="ARBA00049128"/>
    </source>
</evidence>
<dbReference type="EC" id="7.6.2.1" evidence="17"/>
<feature type="binding site" evidence="15">
    <location>
        <position position="692"/>
    </location>
    <ligand>
        <name>ATP</name>
        <dbReference type="ChEBI" id="CHEBI:30616"/>
    </ligand>
</feature>
<dbReference type="Proteomes" id="UP000812966">
    <property type="component" value="Unassembled WGS sequence"/>
</dbReference>
<gene>
    <name evidence="20" type="ORF">FFLO_01412</name>
</gene>
<dbReference type="GO" id="GO:0016887">
    <property type="term" value="F:ATP hydrolysis activity"/>
    <property type="evidence" value="ECO:0007669"/>
    <property type="project" value="InterPro"/>
</dbReference>
<feature type="region of interest" description="Disordered" evidence="18">
    <location>
        <begin position="411"/>
        <end position="438"/>
    </location>
</feature>
<dbReference type="NCBIfam" id="TIGR01652">
    <property type="entry name" value="ATPase-Plipid"/>
    <property type="match status" value="1"/>
</dbReference>
<comment type="similarity">
    <text evidence="2 17">Belongs to the cation transport ATPase (P-type) (TC 3.A.3) family. Type IV subfamily.</text>
</comment>
<evidence type="ECO:0000256" key="14">
    <source>
        <dbReference type="PIRSR" id="PIRSR606539-1"/>
    </source>
</evidence>
<comment type="cofactor">
    <cofactor evidence="16">
        <name>Mg(2+)</name>
        <dbReference type="ChEBI" id="CHEBI:18420"/>
    </cofactor>
</comment>
<dbReference type="SFLD" id="SFLDG00002">
    <property type="entry name" value="C1.7:_P-type_atpase_like"/>
    <property type="match status" value="1"/>
</dbReference>
<feature type="transmembrane region" description="Helical" evidence="17">
    <location>
        <begin position="933"/>
        <end position="954"/>
    </location>
</feature>
<dbReference type="Gene3D" id="3.40.50.1000">
    <property type="entry name" value="HAD superfamily/HAD-like"/>
    <property type="match status" value="1"/>
</dbReference>
<dbReference type="SUPFAM" id="SSF81665">
    <property type="entry name" value="Calcium ATPase, transmembrane domain M"/>
    <property type="match status" value="1"/>
</dbReference>
<feature type="binding site" evidence="15">
    <location>
        <position position="610"/>
    </location>
    <ligand>
        <name>ATP</name>
        <dbReference type="ChEBI" id="CHEBI:30616"/>
    </ligand>
</feature>
<feature type="binding site" evidence="15">
    <location>
        <position position="376"/>
    </location>
    <ligand>
        <name>ATP</name>
        <dbReference type="ChEBI" id="CHEBI:30616"/>
    </ligand>
</feature>
<dbReference type="SFLD" id="SFLDS00003">
    <property type="entry name" value="Haloacid_Dehalogenase"/>
    <property type="match status" value="1"/>
</dbReference>
<feature type="region of interest" description="Disordered" evidence="18">
    <location>
        <begin position="1140"/>
        <end position="1200"/>
    </location>
</feature>
<feature type="transmembrane region" description="Helical" evidence="17">
    <location>
        <begin position="304"/>
        <end position="325"/>
    </location>
</feature>
<dbReference type="SFLD" id="SFLDF00027">
    <property type="entry name" value="p-type_atpase"/>
    <property type="match status" value="1"/>
</dbReference>
<keyword evidence="7 15" id="KW-0067">ATP-binding</keyword>
<feature type="region of interest" description="Disordered" evidence="18">
    <location>
        <begin position="1255"/>
        <end position="1318"/>
    </location>
</feature>
<feature type="transmembrane region" description="Helical" evidence="17">
    <location>
        <begin position="257"/>
        <end position="276"/>
    </location>
</feature>
<feature type="binding site" evidence="15">
    <location>
        <position position="824"/>
    </location>
    <ligand>
        <name>ATP</name>
        <dbReference type="ChEBI" id="CHEBI:30616"/>
    </ligand>
</feature>
<dbReference type="InterPro" id="IPR032630">
    <property type="entry name" value="P_typ_ATPase_c"/>
</dbReference>
<feature type="binding site" evidence="15">
    <location>
        <position position="690"/>
    </location>
    <ligand>
        <name>ATP</name>
        <dbReference type="ChEBI" id="CHEBI:30616"/>
    </ligand>
</feature>
<dbReference type="GO" id="GO:0005886">
    <property type="term" value="C:plasma membrane"/>
    <property type="evidence" value="ECO:0007669"/>
    <property type="project" value="TreeGrafter"/>
</dbReference>
<dbReference type="Gene3D" id="3.40.1110.10">
    <property type="entry name" value="Calcium-transporting ATPase, cytoplasmic domain N"/>
    <property type="match status" value="1"/>
</dbReference>
<evidence type="ECO:0000256" key="7">
    <source>
        <dbReference type="ARBA" id="ARBA00022840"/>
    </source>
</evidence>
<feature type="binding site" evidence="15">
    <location>
        <position position="377"/>
    </location>
    <ligand>
        <name>ATP</name>
        <dbReference type="ChEBI" id="CHEBI:30616"/>
    </ligand>
</feature>
<keyword evidence="11 17" id="KW-0472">Membrane</keyword>
<protein>
    <recommendedName>
        <fullName evidence="17">Phospholipid-transporting ATPase</fullName>
        <ecNumber evidence="17">7.6.2.1</ecNumber>
    </recommendedName>
</protein>
<dbReference type="InterPro" id="IPR001757">
    <property type="entry name" value="P_typ_ATPase"/>
</dbReference>
<dbReference type="SUPFAM" id="SSF81660">
    <property type="entry name" value="Metal cation-transporting ATPase, ATP-binding domain N"/>
    <property type="match status" value="1"/>
</dbReference>
<dbReference type="InterPro" id="IPR023214">
    <property type="entry name" value="HAD_sf"/>
</dbReference>
<feature type="binding site" evidence="16">
    <location>
        <position position="844"/>
    </location>
    <ligand>
        <name>Mg(2+)</name>
        <dbReference type="ChEBI" id="CHEBI:18420"/>
    </ligand>
</feature>
<keyword evidence="9 17" id="KW-1278">Translocase</keyword>
<dbReference type="SUPFAM" id="SSF56784">
    <property type="entry name" value="HAD-like"/>
    <property type="match status" value="1"/>
</dbReference>
<evidence type="ECO:0000256" key="15">
    <source>
        <dbReference type="PIRSR" id="PIRSR606539-2"/>
    </source>
</evidence>
<dbReference type="Pfam" id="PF16212">
    <property type="entry name" value="PhoLip_ATPase_C"/>
    <property type="match status" value="1"/>
</dbReference>
<evidence type="ECO:0000313" key="20">
    <source>
        <dbReference type="EMBL" id="KAG7563104.1"/>
    </source>
</evidence>
<organism evidence="20 21">
    <name type="scientific">Filobasidium floriforme</name>
    <dbReference type="NCBI Taxonomy" id="5210"/>
    <lineage>
        <taxon>Eukaryota</taxon>
        <taxon>Fungi</taxon>
        <taxon>Dikarya</taxon>
        <taxon>Basidiomycota</taxon>
        <taxon>Agaricomycotina</taxon>
        <taxon>Tremellomycetes</taxon>
        <taxon>Filobasidiales</taxon>
        <taxon>Filobasidiaceae</taxon>
        <taxon>Filobasidium</taxon>
    </lineage>
</organism>
<evidence type="ECO:0000256" key="5">
    <source>
        <dbReference type="ARBA" id="ARBA00022723"/>
    </source>
</evidence>
<dbReference type="InterPro" id="IPR006539">
    <property type="entry name" value="P-type_ATPase_IV"/>
</dbReference>
<feature type="transmembrane region" description="Helical" evidence="17">
    <location>
        <begin position="1049"/>
        <end position="1071"/>
    </location>
</feature>
<evidence type="ECO:0000256" key="2">
    <source>
        <dbReference type="ARBA" id="ARBA00008109"/>
    </source>
</evidence>
<evidence type="ECO:0000256" key="17">
    <source>
        <dbReference type="RuleBase" id="RU362033"/>
    </source>
</evidence>
<feature type="binding site" evidence="15">
    <location>
        <position position="375"/>
    </location>
    <ligand>
        <name>ATP</name>
        <dbReference type="ChEBI" id="CHEBI:30616"/>
    </ligand>
</feature>
<dbReference type="InterPro" id="IPR036412">
    <property type="entry name" value="HAD-like_sf"/>
</dbReference>
<evidence type="ECO:0000256" key="10">
    <source>
        <dbReference type="ARBA" id="ARBA00022989"/>
    </source>
</evidence>
<evidence type="ECO:0000256" key="11">
    <source>
        <dbReference type="ARBA" id="ARBA00023136"/>
    </source>
</evidence>
<evidence type="ECO:0000256" key="12">
    <source>
        <dbReference type="ARBA" id="ARBA00034036"/>
    </source>
</evidence>
<feature type="region of interest" description="Disordered" evidence="18">
    <location>
        <begin position="1"/>
        <end position="81"/>
    </location>
</feature>
<dbReference type="GO" id="GO:0140326">
    <property type="term" value="F:ATPase-coupled intramembrane lipid transporter activity"/>
    <property type="evidence" value="ECO:0007669"/>
    <property type="project" value="UniProtKB-EC"/>
</dbReference>
<feature type="binding site" evidence="15">
    <location>
        <position position="848"/>
    </location>
    <ligand>
        <name>ATP</name>
        <dbReference type="ChEBI" id="CHEBI:30616"/>
    </ligand>
</feature>
<sequence>MAHKDKTFVPAIPLPKGKKRKAKKGQEDVATTDALSEGVVPAGDKDWQAARPSGLSYDEGGPFSDSNGETPKDVVNSPASDPDCFDDIKTLGFQQTIWEDVRVGDYVKIYDNEPIPADIVLCCTSEEEDVCFIETKNLDGETNLKSRHGVPELTHLRTPAALEKARFRIDAEPADVNMYKLNGAVVLTDENRQQSDEAPLVHPITLETTILRGCVLKNTGWIIGVVLFTGTDTKIILNSGGTPSKRSKVERQMNPQVLLNLALLAVVAIVCCIVNYTNEKRWNDQQAYWELFADQSDDNPSFNALITFLNAFITFQNIVPISLYISIEFVRTAQAAFIYWDHAIKYVKNGVTTRTTARSWTLSDDLGQIDYVFSDKTGTLTQNVMVFRQCSVGGKVYTGDEQIPENTIVDGKHSMEKSDVPSQTSSDTPLAKKHDSVLTDGDKPKVALAKEVLAPFHDPELLSDMNDTETEQSRLLHGFFAVLGLCHTALAAEVQPGVIEYKAQSPDEAALVQAAADVGFIFRGRDRNIMKLSTPFSDTPDEYELLHVLEFNSARKRMSVILRKLDEDNRLFLLCKGADNVIFERLAPGNDEIKKKTDSDLQYFAGEGLRTLCLAYRVLDEGVYEEWQKQFHEASVALQDREDRIETVSAAIERDLVLLGSTAIEDKLQDGVPETIADLKRAGIKVWVATGDKLETAVAIGYTTNLLTKDSNMIIVREGRTEIYDQLKNAIEGFFGEEVREMDSSGNLQPINDSIGGHELRRLDTGVTSLVGRDNGTRTGGHSLVIDGGALRHAFADPATEELLLHLSTQCNTVICCRVSPLQKAQIVRLIKDNLGVMCLAIGDGANDVSMIQAADIGVGISGEEGLQAVNSSDYAIAQFRYLKRLLFVHGHWSYLRNSNMILNFFYKNVMGVGVLFWFQIYCGWSTTYVFEYTYLLFWNIFWTLLPVIALGLFDRDIDADSLMALPELYKVAKEGHWFGLRRFGYFMLQGAYQSAVVFFFINYAYTTTTARTDGYNPGQYEMSTVMVIGAVMVSNVFTGLYTESWNVWVWVAVLLGPVLIWVYTAIYSIIPPETFATNAYGNDHYLFRSALFWFGWIFVFLLALAPQYIGRFIKRTYRPTDINIINNIKKYHPEIDVATHPQLGGRPEVNTGPQEPPASRPSMSRGVSESNNNGLRHFGAADRDALPEMTGRPSYSENRRDALGRMQPSSLRGSEVDMSNGLRRIESRGFDFDVEERSIAVQRLNSRLSQFSAMRRTQSPEVDRSNDSPTKARLRAGSIGAGLTSLRNRAGSVLKPKKGFYDQTRAMDGERGPNEAP</sequence>
<evidence type="ECO:0000256" key="9">
    <source>
        <dbReference type="ARBA" id="ARBA00022967"/>
    </source>
</evidence>
<dbReference type="FunFam" id="3.40.50.1000:FF:000001">
    <property type="entry name" value="Phospholipid-transporting ATPase IC"/>
    <property type="match status" value="1"/>
</dbReference>
<dbReference type="EMBL" id="JABELV010000020">
    <property type="protein sequence ID" value="KAG7563104.1"/>
    <property type="molecule type" value="Genomic_DNA"/>
</dbReference>
<accession>A0A8K0NSN5</accession>
<dbReference type="Gene3D" id="2.70.150.10">
    <property type="entry name" value="Calcium-transporting ATPase, cytoplasmic transduction domain A"/>
    <property type="match status" value="1"/>
</dbReference>
<feature type="compositionally biased region" description="Basic and acidic residues" evidence="18">
    <location>
        <begin position="1306"/>
        <end position="1318"/>
    </location>
</feature>
<feature type="binding site" evidence="16">
    <location>
        <position position="377"/>
    </location>
    <ligand>
        <name>Mg(2+)</name>
        <dbReference type="ChEBI" id="CHEBI:18420"/>
    </ligand>
</feature>
<feature type="compositionally biased region" description="Polar residues" evidence="18">
    <location>
        <begin position="1162"/>
        <end position="1175"/>
    </location>
</feature>
<dbReference type="InterPro" id="IPR023299">
    <property type="entry name" value="ATPase_P-typ_cyto_dom_N"/>
</dbReference>
<keyword evidence="3" id="KW-0597">Phosphoprotein</keyword>